<evidence type="ECO:0000256" key="1">
    <source>
        <dbReference type="SAM" id="Phobius"/>
    </source>
</evidence>
<accession>A0ABS4KZV9</accession>
<keyword evidence="4" id="KW-1185">Reference proteome</keyword>
<keyword evidence="1" id="KW-1133">Transmembrane helix</keyword>
<protein>
    <submittedName>
        <fullName evidence="3">DMSO/TMAO reductase YedYZ molybdopterin-dependent catalytic subunit</fullName>
    </submittedName>
</protein>
<feature type="transmembrane region" description="Helical" evidence="1">
    <location>
        <begin position="131"/>
        <end position="149"/>
    </location>
</feature>
<feature type="domain" description="Oxidoreductase molybdopterin-binding" evidence="2">
    <location>
        <begin position="247"/>
        <end position="404"/>
    </location>
</feature>
<feature type="transmembrane region" description="Helical" evidence="1">
    <location>
        <begin position="74"/>
        <end position="94"/>
    </location>
</feature>
<reference evidence="3 4" key="1">
    <citation type="submission" date="2021-03" db="EMBL/GenBank/DDBJ databases">
        <title>Genomic Encyclopedia of Type Strains, Phase IV (KMG-IV): sequencing the most valuable type-strain genomes for metagenomic binning, comparative biology and taxonomic classification.</title>
        <authorList>
            <person name="Goeker M."/>
        </authorList>
    </citation>
    <scope>NUCLEOTIDE SEQUENCE [LARGE SCALE GENOMIC DNA]</scope>
    <source>
        <strain evidence="3 4">DSM 40526</strain>
    </source>
</reference>
<evidence type="ECO:0000313" key="4">
    <source>
        <dbReference type="Proteomes" id="UP001519310"/>
    </source>
</evidence>
<dbReference type="EMBL" id="JAGGLQ010000002">
    <property type="protein sequence ID" value="MBP2035562.1"/>
    <property type="molecule type" value="Genomic_DNA"/>
</dbReference>
<keyword evidence="1" id="KW-0812">Transmembrane</keyword>
<comment type="caution">
    <text evidence="3">The sequence shown here is derived from an EMBL/GenBank/DDBJ whole genome shotgun (WGS) entry which is preliminary data.</text>
</comment>
<dbReference type="Proteomes" id="UP001519310">
    <property type="component" value="Unassembled WGS sequence"/>
</dbReference>
<sequence>MEADPSRSARPRRVMGAVSGILAAVAGLAFAQLAAAAGRPEASPVTAVGGAVVDLTPVAVREWAIRLFGTSDKLVLGLGILAALAVFAVGTGLLAVRHLPAAIAVTGGFGLVGALAALSRPEASWRDALPSLVGAAVSAGALYLLVTAGQRSRPAGTSQGGPAAMDRRGFGRLVVAVLAASAGVGLAARRLGAHGSADATASRARFVLPRPTVPAPPVPAGADLRVPGLGPFLTPNQDFYRVDTALVVPRVDADTWRLRIHGEGVTRPLSLDLRELLDRPVVEHDITLTCVSNEVGGPYAGNARWLGVRLGDLLREAGVRPPSRGGPADQLVARSVDGMTIGTPVEAVMDGRAALLAVGMNGRPLPFAHGFPVRMVVPGLYGYVSACKWLTELRLTTFAAYDAYWVRRSWAQQAQVKTQARIDTPRPYADLSPGRVAVAGVAWAQHRGIERVEVRVDGAAWQEARLGTSDGVDTWRQWVWPWEATPGPHTLEVRATDGTGAVQTGARTGTVPDGATGWHTVNVRVRALGGGLPAGADRQ</sequence>
<dbReference type="InterPro" id="IPR014756">
    <property type="entry name" value="Ig_E-set"/>
</dbReference>
<dbReference type="PANTHER" id="PTHR19372:SF7">
    <property type="entry name" value="SULFITE OXIDASE, MITOCHONDRIAL"/>
    <property type="match status" value="1"/>
</dbReference>
<dbReference type="Pfam" id="PF00174">
    <property type="entry name" value="Oxidored_molyb"/>
    <property type="match status" value="1"/>
</dbReference>
<name>A0ABS4KZV9_STRAV</name>
<dbReference type="Gene3D" id="3.90.420.10">
    <property type="entry name" value="Oxidoreductase, molybdopterin-binding domain"/>
    <property type="match status" value="1"/>
</dbReference>
<proteinExistence type="predicted"/>
<feature type="transmembrane region" description="Helical" evidence="1">
    <location>
        <begin position="101"/>
        <end position="119"/>
    </location>
</feature>
<evidence type="ECO:0000259" key="2">
    <source>
        <dbReference type="Pfam" id="PF00174"/>
    </source>
</evidence>
<dbReference type="InterPro" id="IPR000572">
    <property type="entry name" value="OxRdtase_Mopterin-bd_dom"/>
</dbReference>
<dbReference type="SUPFAM" id="SSF81296">
    <property type="entry name" value="E set domains"/>
    <property type="match status" value="1"/>
</dbReference>
<organism evidence="3 4">
    <name type="scientific">Streptomyces avidinii</name>
    <dbReference type="NCBI Taxonomy" id="1895"/>
    <lineage>
        <taxon>Bacteria</taxon>
        <taxon>Bacillati</taxon>
        <taxon>Actinomycetota</taxon>
        <taxon>Actinomycetes</taxon>
        <taxon>Kitasatosporales</taxon>
        <taxon>Streptomycetaceae</taxon>
        <taxon>Streptomyces</taxon>
    </lineage>
</organism>
<evidence type="ECO:0000313" key="3">
    <source>
        <dbReference type="EMBL" id="MBP2035562.1"/>
    </source>
</evidence>
<dbReference type="InterPro" id="IPR036374">
    <property type="entry name" value="OxRdtase_Mopterin-bd_sf"/>
</dbReference>
<dbReference type="PANTHER" id="PTHR19372">
    <property type="entry name" value="SULFITE REDUCTASE"/>
    <property type="match status" value="1"/>
</dbReference>
<keyword evidence="1" id="KW-0472">Membrane</keyword>
<dbReference type="Gene3D" id="2.60.40.650">
    <property type="match status" value="1"/>
</dbReference>
<dbReference type="SUPFAM" id="SSF56524">
    <property type="entry name" value="Oxidoreductase molybdopterin-binding domain"/>
    <property type="match status" value="1"/>
</dbReference>
<gene>
    <name evidence="3" type="ORF">J2Z77_001349</name>
</gene>
<feature type="transmembrane region" description="Helical" evidence="1">
    <location>
        <begin position="170"/>
        <end position="188"/>
    </location>
</feature>